<comment type="function">
    <text evidence="7">One of the primary rRNA binding proteins, it binds directly to 16S rRNA where it nucleates assembly of the body of the 30S subunit.</text>
</comment>
<comment type="caution">
    <text evidence="11">The sequence shown here is derived from an EMBL/GenBank/DDBJ whole genome shotgun (WGS) entry which is preliminary data.</text>
</comment>
<keyword evidence="4 7" id="KW-0689">Ribosomal protein</keyword>
<dbReference type="SMART" id="SM01390">
    <property type="entry name" value="Ribosomal_S4"/>
    <property type="match status" value="1"/>
</dbReference>
<feature type="domain" description="Small ribosomal subunit protein uS4 N-terminal" evidence="10">
    <location>
        <begin position="6"/>
        <end position="101"/>
    </location>
</feature>
<dbReference type="EMBL" id="PEWA01000023">
    <property type="protein sequence ID" value="PIU73519.1"/>
    <property type="molecule type" value="Genomic_DNA"/>
</dbReference>
<comment type="similarity">
    <text evidence="1 7 8">Belongs to the universal ribosomal protein uS4 family.</text>
</comment>
<sequence>MSRSTVNTKCRLCRTEGTKLFLKGARCLSPKCPLEKKGAIIPGMHGLKRAKKLSDYGIQLRAKQKAKRFYGGLTETQFKNYYTKAKKLKGLVGANLLTLLERRLDNAVYSAGLSLSRSHARSLVSHRQVLVNGAPLNIASYSVKVGDTISLAKNTATKISDTVRAADKDFKAPSWLDLERAKFSAKIVSLPIIDPIQSGIDINLIIEYYSR</sequence>
<dbReference type="NCBIfam" id="TIGR01017">
    <property type="entry name" value="rpsD_bact"/>
    <property type="match status" value="1"/>
</dbReference>
<dbReference type="InterPro" id="IPR022801">
    <property type="entry name" value="Ribosomal_uS4"/>
</dbReference>
<dbReference type="InterPro" id="IPR005709">
    <property type="entry name" value="Ribosomal_uS4_bac-type"/>
</dbReference>
<dbReference type="FunFam" id="3.10.290.10:FF:000001">
    <property type="entry name" value="30S ribosomal protein S4"/>
    <property type="match status" value="1"/>
</dbReference>
<protein>
    <recommendedName>
        <fullName evidence="6 7">Small ribosomal subunit protein uS4</fullName>
    </recommendedName>
</protein>
<dbReference type="InterPro" id="IPR001912">
    <property type="entry name" value="Ribosomal_uS4_N"/>
</dbReference>
<keyword evidence="5 7" id="KW-0687">Ribonucleoprotein</keyword>
<evidence type="ECO:0000313" key="11">
    <source>
        <dbReference type="EMBL" id="PIU73519.1"/>
    </source>
</evidence>
<evidence type="ECO:0000259" key="10">
    <source>
        <dbReference type="SMART" id="SM01390"/>
    </source>
</evidence>
<dbReference type="AlphaFoldDB" id="A0A2M7ASB4"/>
<dbReference type="GO" id="GO:0015935">
    <property type="term" value="C:small ribosomal subunit"/>
    <property type="evidence" value="ECO:0007669"/>
    <property type="project" value="InterPro"/>
</dbReference>
<dbReference type="Proteomes" id="UP000231407">
    <property type="component" value="Unassembled WGS sequence"/>
</dbReference>
<evidence type="ECO:0000313" key="12">
    <source>
        <dbReference type="Proteomes" id="UP000231407"/>
    </source>
</evidence>
<comment type="function">
    <text evidence="7">With S5 and S12 plays an important role in translational accuracy.</text>
</comment>
<reference evidence="12" key="1">
    <citation type="submission" date="2017-09" db="EMBL/GenBank/DDBJ databases">
        <title>Depth-based differentiation of microbial function through sediment-hosted aquifers and enrichment of novel symbionts in the deep terrestrial subsurface.</title>
        <authorList>
            <person name="Probst A.J."/>
            <person name="Ladd B."/>
            <person name="Jarett J.K."/>
            <person name="Geller-Mcgrath D.E."/>
            <person name="Sieber C.M.K."/>
            <person name="Emerson J.B."/>
            <person name="Anantharaman K."/>
            <person name="Thomas B.C."/>
            <person name="Malmstrom R."/>
            <person name="Stieglmeier M."/>
            <person name="Klingl A."/>
            <person name="Woyke T."/>
            <person name="Ryan C.M."/>
            <person name="Banfield J.F."/>
        </authorList>
    </citation>
    <scope>NUCLEOTIDE SEQUENCE [LARGE SCALE GENOMIC DNA]</scope>
</reference>
<dbReference type="GO" id="GO:0006412">
    <property type="term" value="P:translation"/>
    <property type="evidence" value="ECO:0007669"/>
    <property type="project" value="UniProtKB-UniRule"/>
</dbReference>
<dbReference type="PANTHER" id="PTHR11831">
    <property type="entry name" value="30S 40S RIBOSOMAL PROTEIN"/>
    <property type="match status" value="1"/>
</dbReference>
<evidence type="ECO:0000256" key="5">
    <source>
        <dbReference type="ARBA" id="ARBA00023274"/>
    </source>
</evidence>
<dbReference type="PROSITE" id="PS00632">
    <property type="entry name" value="RIBOSOMAL_S4"/>
    <property type="match status" value="1"/>
</dbReference>
<dbReference type="Pfam" id="PF01479">
    <property type="entry name" value="S4"/>
    <property type="match status" value="1"/>
</dbReference>
<dbReference type="Gene3D" id="1.10.1050.10">
    <property type="entry name" value="Ribosomal Protein S4 Delta 41, Chain A, domain 1"/>
    <property type="match status" value="1"/>
</dbReference>
<feature type="domain" description="RNA-binding S4" evidence="9">
    <location>
        <begin position="102"/>
        <end position="168"/>
    </location>
</feature>
<evidence type="ECO:0000256" key="3">
    <source>
        <dbReference type="ARBA" id="ARBA00022884"/>
    </source>
</evidence>
<name>A0A2M7ASB4_9BACT</name>
<dbReference type="HAMAP" id="MF_01306_B">
    <property type="entry name" value="Ribosomal_uS4_B"/>
    <property type="match status" value="1"/>
</dbReference>
<dbReference type="Pfam" id="PF00163">
    <property type="entry name" value="Ribosomal_S4"/>
    <property type="match status" value="1"/>
</dbReference>
<dbReference type="CDD" id="cd00165">
    <property type="entry name" value="S4"/>
    <property type="match status" value="1"/>
</dbReference>
<evidence type="ECO:0000256" key="4">
    <source>
        <dbReference type="ARBA" id="ARBA00022980"/>
    </source>
</evidence>
<accession>A0A2M7ASB4</accession>
<dbReference type="InterPro" id="IPR018079">
    <property type="entry name" value="Ribosomal_uS4_CS"/>
</dbReference>
<dbReference type="InterPro" id="IPR002942">
    <property type="entry name" value="S4_RNA-bd"/>
</dbReference>
<keyword evidence="2 7" id="KW-0699">rRNA-binding</keyword>
<comment type="subunit">
    <text evidence="7">Part of the 30S ribosomal subunit. Contacts protein S5. The interaction surface between S4 and S5 is involved in control of translational fidelity.</text>
</comment>
<dbReference type="GO" id="GO:0019843">
    <property type="term" value="F:rRNA binding"/>
    <property type="evidence" value="ECO:0007669"/>
    <property type="project" value="UniProtKB-UniRule"/>
</dbReference>
<evidence type="ECO:0000259" key="9">
    <source>
        <dbReference type="SMART" id="SM00363"/>
    </source>
</evidence>
<proteinExistence type="inferred from homology"/>
<dbReference type="NCBIfam" id="NF003717">
    <property type="entry name" value="PRK05327.1"/>
    <property type="match status" value="1"/>
</dbReference>
<gene>
    <name evidence="7" type="primary">rpsD</name>
    <name evidence="11" type="ORF">COS78_01955</name>
</gene>
<dbReference type="PROSITE" id="PS50889">
    <property type="entry name" value="S4"/>
    <property type="match status" value="1"/>
</dbReference>
<dbReference type="SMART" id="SM00363">
    <property type="entry name" value="S4"/>
    <property type="match status" value="1"/>
</dbReference>
<evidence type="ECO:0000256" key="7">
    <source>
        <dbReference type="HAMAP-Rule" id="MF_01306"/>
    </source>
</evidence>
<evidence type="ECO:0000256" key="2">
    <source>
        <dbReference type="ARBA" id="ARBA00022730"/>
    </source>
</evidence>
<evidence type="ECO:0000256" key="8">
    <source>
        <dbReference type="RuleBase" id="RU003699"/>
    </source>
</evidence>
<dbReference type="PANTHER" id="PTHR11831:SF4">
    <property type="entry name" value="SMALL RIBOSOMAL SUBUNIT PROTEIN US4M"/>
    <property type="match status" value="1"/>
</dbReference>
<organism evidence="11 12">
    <name type="scientific">Candidatus Shapirobacteria bacterium CG06_land_8_20_14_3_00_40_12</name>
    <dbReference type="NCBI Taxonomy" id="1974881"/>
    <lineage>
        <taxon>Bacteria</taxon>
        <taxon>Candidatus Shapironibacteriota</taxon>
    </lineage>
</organism>
<dbReference type="GO" id="GO:0003735">
    <property type="term" value="F:structural constituent of ribosome"/>
    <property type="evidence" value="ECO:0007669"/>
    <property type="project" value="InterPro"/>
</dbReference>
<dbReference type="GO" id="GO:0042274">
    <property type="term" value="P:ribosomal small subunit biogenesis"/>
    <property type="evidence" value="ECO:0007669"/>
    <property type="project" value="TreeGrafter"/>
</dbReference>
<evidence type="ECO:0000256" key="6">
    <source>
        <dbReference type="ARBA" id="ARBA00035254"/>
    </source>
</evidence>
<dbReference type="Gene3D" id="3.10.290.10">
    <property type="entry name" value="RNA-binding S4 domain"/>
    <property type="match status" value="1"/>
</dbReference>
<dbReference type="SUPFAM" id="SSF55174">
    <property type="entry name" value="Alpha-L RNA-binding motif"/>
    <property type="match status" value="1"/>
</dbReference>
<keyword evidence="3 7" id="KW-0694">RNA-binding</keyword>
<dbReference type="InterPro" id="IPR036986">
    <property type="entry name" value="S4_RNA-bd_sf"/>
</dbReference>
<evidence type="ECO:0000256" key="1">
    <source>
        <dbReference type="ARBA" id="ARBA00007465"/>
    </source>
</evidence>